<protein>
    <recommendedName>
        <fullName evidence="1">Metallo-beta-lactamase domain-containing protein</fullName>
    </recommendedName>
</protein>
<dbReference type="AlphaFoldDB" id="A0A9P5Z3S8"/>
<name>A0A9P5Z3S8_9AGAR</name>
<sequence length="400" mass="44538">MEFIFLGTGSSGGLPYIGCITAPPDDQVCKTCLSALTPEGRRNVRRNTSAVIRMDNKRGSKATIVIDTGKTFQASALEWFPKYGLREIDAILITHAHADALNGLDDLRSWTLYEFIQSHIDIYLSQETFNAVQVSFPYLVSKERASGGGDVPEFKWHVIEDQVPFEINDTGIYVTPFSVHHGFCSSNSSENNILPSPSFPLFNEAPSFFPEQRKPFLSYGFKIANQLIYISDASHIPEESWDIISPKASGNHVPVCVLDCLQLKPHASHFHFAKSVSVARRIRATRTYLTGFCHAATHEEYVALGEVVGGAIRDKQEMLAMEQNGFCSVEKGDSIWIRPAHDGLRVTVNDGVVRDETYLAQASGQSDGMVRRYWGFGTVKDLLSWKLLITIIFVILISKP</sequence>
<reference evidence="2" key="1">
    <citation type="submission" date="2020-11" db="EMBL/GenBank/DDBJ databases">
        <authorList>
            <consortium name="DOE Joint Genome Institute"/>
            <person name="Ahrendt S."/>
            <person name="Riley R."/>
            <person name="Andreopoulos W."/>
            <person name="Labutti K."/>
            <person name="Pangilinan J."/>
            <person name="Ruiz-Duenas F.J."/>
            <person name="Barrasa J.M."/>
            <person name="Sanchez-Garcia M."/>
            <person name="Camarero S."/>
            <person name="Miyauchi S."/>
            <person name="Serrano A."/>
            <person name="Linde D."/>
            <person name="Babiker R."/>
            <person name="Drula E."/>
            <person name="Ayuso-Fernandez I."/>
            <person name="Pacheco R."/>
            <person name="Padilla G."/>
            <person name="Ferreira P."/>
            <person name="Barriuso J."/>
            <person name="Kellner H."/>
            <person name="Castanera R."/>
            <person name="Alfaro M."/>
            <person name="Ramirez L."/>
            <person name="Pisabarro A.G."/>
            <person name="Kuo A."/>
            <person name="Tritt A."/>
            <person name="Lipzen A."/>
            <person name="He G."/>
            <person name="Yan M."/>
            <person name="Ng V."/>
            <person name="Cullen D."/>
            <person name="Martin F."/>
            <person name="Rosso M.-N."/>
            <person name="Henrissat B."/>
            <person name="Hibbett D."/>
            <person name="Martinez A.T."/>
            <person name="Grigoriev I.V."/>
        </authorList>
    </citation>
    <scope>NUCLEOTIDE SEQUENCE</scope>
    <source>
        <strain evidence="2">CIRM-BRFM 674</strain>
    </source>
</reference>
<dbReference type="PANTHER" id="PTHR42663:SF6">
    <property type="entry name" value="HYDROLASE C777.06C-RELATED"/>
    <property type="match status" value="1"/>
</dbReference>
<dbReference type="InterPro" id="IPR036866">
    <property type="entry name" value="RibonucZ/Hydroxyglut_hydro"/>
</dbReference>
<comment type="caution">
    <text evidence="2">The sequence shown here is derived from an EMBL/GenBank/DDBJ whole genome shotgun (WGS) entry which is preliminary data.</text>
</comment>
<organism evidence="2 3">
    <name type="scientific">Pholiota conissans</name>
    <dbReference type="NCBI Taxonomy" id="109636"/>
    <lineage>
        <taxon>Eukaryota</taxon>
        <taxon>Fungi</taxon>
        <taxon>Dikarya</taxon>
        <taxon>Basidiomycota</taxon>
        <taxon>Agaricomycotina</taxon>
        <taxon>Agaricomycetes</taxon>
        <taxon>Agaricomycetidae</taxon>
        <taxon>Agaricales</taxon>
        <taxon>Agaricineae</taxon>
        <taxon>Strophariaceae</taxon>
        <taxon>Pholiota</taxon>
    </lineage>
</organism>
<proteinExistence type="predicted"/>
<gene>
    <name evidence="2" type="ORF">BDN70DRAFT_856608</name>
</gene>
<evidence type="ECO:0000313" key="2">
    <source>
        <dbReference type="EMBL" id="KAF9480604.1"/>
    </source>
</evidence>
<dbReference type="InterPro" id="IPR001279">
    <property type="entry name" value="Metallo-B-lactamas"/>
</dbReference>
<evidence type="ECO:0000259" key="1">
    <source>
        <dbReference type="Pfam" id="PF12706"/>
    </source>
</evidence>
<dbReference type="EMBL" id="MU155192">
    <property type="protein sequence ID" value="KAF9480604.1"/>
    <property type="molecule type" value="Genomic_DNA"/>
</dbReference>
<accession>A0A9P5Z3S8</accession>
<dbReference type="Gene3D" id="3.60.15.10">
    <property type="entry name" value="Ribonuclease Z/Hydroxyacylglutathione hydrolase-like"/>
    <property type="match status" value="1"/>
</dbReference>
<dbReference type="Proteomes" id="UP000807469">
    <property type="component" value="Unassembled WGS sequence"/>
</dbReference>
<dbReference type="OrthoDB" id="341300at2759"/>
<dbReference type="Pfam" id="PF12706">
    <property type="entry name" value="Lactamase_B_2"/>
    <property type="match status" value="1"/>
</dbReference>
<dbReference type="CDD" id="cd16279">
    <property type="entry name" value="metallo-hydrolase-like_MBL-fold"/>
    <property type="match status" value="1"/>
</dbReference>
<dbReference type="SUPFAM" id="SSF56281">
    <property type="entry name" value="Metallo-hydrolase/oxidoreductase"/>
    <property type="match status" value="1"/>
</dbReference>
<evidence type="ECO:0000313" key="3">
    <source>
        <dbReference type="Proteomes" id="UP000807469"/>
    </source>
</evidence>
<dbReference type="PANTHER" id="PTHR42663">
    <property type="entry name" value="HYDROLASE C777.06C-RELATED-RELATED"/>
    <property type="match status" value="1"/>
</dbReference>
<keyword evidence="3" id="KW-1185">Reference proteome</keyword>
<feature type="domain" description="Metallo-beta-lactamase" evidence="1">
    <location>
        <begin position="63"/>
        <end position="290"/>
    </location>
</feature>